<dbReference type="EMBL" id="CAXJIO010000010">
    <property type="protein sequence ID" value="CAL2101956.1"/>
    <property type="molecule type" value="Genomic_DNA"/>
</dbReference>
<proteinExistence type="predicted"/>
<evidence type="ECO:0000256" key="1">
    <source>
        <dbReference type="SAM" id="SignalP"/>
    </source>
</evidence>
<sequence length="244" mass="28253">MKKIVYLFLMFSITTFAQKTINNYKYVIIPNQFSFFKTIDKYETSSLTKFLFNKYGFKAFLSSERLPEDLEQNGCLALKANVKNNSGMFTTKNVIELKDCNGKVVFTSVEGRSRKKQYKDAYHEAIRNAFKSVQQLNYVYVPSINEEVNVEKDAPAMVQIPKVIERKPIVLKKTKNVLYAQAIKDGFQLVNTKPEIIFYVLKTNLKDVFVIKGKDGVLYKSGSHWVAEFYKNGTKKIETYEVKF</sequence>
<keyword evidence="3" id="KW-1185">Reference proteome</keyword>
<evidence type="ECO:0000313" key="2">
    <source>
        <dbReference type="EMBL" id="CAL2101956.1"/>
    </source>
</evidence>
<comment type="caution">
    <text evidence="2">The sequence shown here is derived from an EMBL/GenBank/DDBJ whole genome shotgun (WGS) entry which is preliminary data.</text>
</comment>
<reference evidence="2 3" key="1">
    <citation type="submission" date="2024-05" db="EMBL/GenBank/DDBJ databases">
        <authorList>
            <person name="Duchaud E."/>
        </authorList>
    </citation>
    <scope>NUCLEOTIDE SEQUENCE [LARGE SCALE GENOMIC DNA]</scope>
    <source>
        <strain evidence="2">Ena-SAMPLE-TAB-13-05-2024-13:56:06:370-140308</strain>
    </source>
</reference>
<feature type="signal peptide" evidence="1">
    <location>
        <begin position="1"/>
        <end position="17"/>
    </location>
</feature>
<gene>
    <name evidence="2" type="ORF">T190423A01A_10519</name>
</gene>
<feature type="chain" id="PRO_5047356102" evidence="1">
    <location>
        <begin position="18"/>
        <end position="244"/>
    </location>
</feature>
<dbReference type="Proteomes" id="UP001497527">
    <property type="component" value="Unassembled WGS sequence"/>
</dbReference>
<dbReference type="RefSeq" id="WP_348714787.1">
    <property type="nucleotide sequence ID" value="NZ_CAXJIO010000010.1"/>
</dbReference>
<organism evidence="2 3">
    <name type="scientific">Tenacibaculum polynesiense</name>
    <dbReference type="NCBI Taxonomy" id="3137857"/>
    <lineage>
        <taxon>Bacteria</taxon>
        <taxon>Pseudomonadati</taxon>
        <taxon>Bacteroidota</taxon>
        <taxon>Flavobacteriia</taxon>
        <taxon>Flavobacteriales</taxon>
        <taxon>Flavobacteriaceae</taxon>
        <taxon>Tenacibaculum</taxon>
    </lineage>
</organism>
<keyword evidence="1" id="KW-0732">Signal</keyword>
<protein>
    <submittedName>
        <fullName evidence="2">Uncharacterized protein</fullName>
    </submittedName>
</protein>
<accession>A0ABM9P963</accession>
<evidence type="ECO:0000313" key="3">
    <source>
        <dbReference type="Proteomes" id="UP001497527"/>
    </source>
</evidence>
<name>A0ABM9P963_9FLAO</name>